<evidence type="ECO:0000313" key="2">
    <source>
        <dbReference type="Proteomes" id="UP000199310"/>
    </source>
</evidence>
<dbReference type="STRING" id="29529.SAMN04488122_2511"/>
<protein>
    <submittedName>
        <fullName evidence="1">Uncharacterized protein</fullName>
    </submittedName>
</protein>
<dbReference type="AlphaFoldDB" id="A0A1I0RA45"/>
<evidence type="ECO:0000313" key="1">
    <source>
        <dbReference type="EMBL" id="SEW37474.1"/>
    </source>
</evidence>
<organism evidence="1 2">
    <name type="scientific">Chitinophaga arvensicola</name>
    <dbReference type="NCBI Taxonomy" id="29529"/>
    <lineage>
        <taxon>Bacteria</taxon>
        <taxon>Pseudomonadati</taxon>
        <taxon>Bacteroidota</taxon>
        <taxon>Chitinophagia</taxon>
        <taxon>Chitinophagales</taxon>
        <taxon>Chitinophagaceae</taxon>
        <taxon>Chitinophaga</taxon>
    </lineage>
</organism>
<proteinExistence type="predicted"/>
<accession>A0A1I0RA45</accession>
<gene>
    <name evidence="1" type="ORF">SAMN04488122_2511</name>
</gene>
<dbReference type="EMBL" id="FOJG01000001">
    <property type="protein sequence ID" value="SEW37474.1"/>
    <property type="molecule type" value="Genomic_DNA"/>
</dbReference>
<sequence>MVTQLGEIGKAALNMRYPKEFEYYVCAFELIDANDNTLRYFIFPVMPSSIDETQPRITNIRKTAGGVVALSSTNFAPVDITMAGNFGRKLRILLGSSYTDFISSLKVDNKITIASAVNGIKAAFDDSVKTGYGCLKILEDIIREADKVDKDGPRRLIFYNLAFGNSYIVKPTSFKISMNQDTNMIHSYNLTMKGIAPIEALYEANKPGGRNDDLRVTSVCQKNIDKIVNTLGNIFK</sequence>
<name>A0A1I0RA45_9BACT</name>
<keyword evidence="2" id="KW-1185">Reference proteome</keyword>
<reference evidence="2" key="1">
    <citation type="submission" date="2016-10" db="EMBL/GenBank/DDBJ databases">
        <authorList>
            <person name="Varghese N."/>
            <person name="Submissions S."/>
        </authorList>
    </citation>
    <scope>NUCLEOTIDE SEQUENCE [LARGE SCALE GENOMIC DNA]</scope>
    <source>
        <strain evidence="2">DSM 3695</strain>
    </source>
</reference>
<dbReference type="Proteomes" id="UP000199310">
    <property type="component" value="Unassembled WGS sequence"/>
</dbReference>